<proteinExistence type="predicted"/>
<feature type="region of interest" description="Disordered" evidence="2">
    <location>
        <begin position="1"/>
        <end position="73"/>
    </location>
</feature>
<evidence type="ECO:0000313" key="3">
    <source>
        <dbReference type="EMBL" id="CAK9045350.1"/>
    </source>
</evidence>
<feature type="compositionally biased region" description="Basic and acidic residues" evidence="2">
    <location>
        <begin position="60"/>
        <end position="70"/>
    </location>
</feature>
<evidence type="ECO:0000256" key="1">
    <source>
        <dbReference type="SAM" id="Coils"/>
    </source>
</evidence>
<dbReference type="Proteomes" id="UP001642464">
    <property type="component" value="Unassembled WGS sequence"/>
</dbReference>
<feature type="non-terminal residue" evidence="3">
    <location>
        <position position="1"/>
    </location>
</feature>
<feature type="coiled-coil region" evidence="1">
    <location>
        <begin position="134"/>
        <end position="203"/>
    </location>
</feature>
<organism evidence="3 4">
    <name type="scientific">Durusdinium trenchii</name>
    <dbReference type="NCBI Taxonomy" id="1381693"/>
    <lineage>
        <taxon>Eukaryota</taxon>
        <taxon>Sar</taxon>
        <taxon>Alveolata</taxon>
        <taxon>Dinophyceae</taxon>
        <taxon>Suessiales</taxon>
        <taxon>Symbiodiniaceae</taxon>
        <taxon>Durusdinium</taxon>
    </lineage>
</organism>
<feature type="compositionally biased region" description="Basic and acidic residues" evidence="2">
    <location>
        <begin position="22"/>
        <end position="40"/>
    </location>
</feature>
<keyword evidence="4" id="KW-1185">Reference proteome</keyword>
<feature type="compositionally biased region" description="Low complexity" evidence="2">
    <location>
        <begin position="41"/>
        <end position="53"/>
    </location>
</feature>
<sequence length="224" mass="25345">GLEPPGAPLVDSVRLQSPVRSPCHEGAELPWRHSRSRLDPRSSSSDGPQWHQPSPQPQPKDGDPVHREEAWGDAADSLVANELATIYQLVKAKSERIMDKEKEVHRSECFVAQAVGAAKASLRAEVEGLLQISRQELRKEANVQKRRLEELFQKAQDEFRKAVAWRKEARALKGAATSERDTHEKLQKKVQELVRREKALRQQHAEEKGRWAEEKDSCISTACI</sequence>
<evidence type="ECO:0000256" key="2">
    <source>
        <dbReference type="SAM" id="MobiDB-lite"/>
    </source>
</evidence>
<name>A0ABP0M543_9DINO</name>
<comment type="caution">
    <text evidence="3">The sequence shown here is derived from an EMBL/GenBank/DDBJ whole genome shotgun (WGS) entry which is preliminary data.</text>
</comment>
<accession>A0ABP0M543</accession>
<keyword evidence="1" id="KW-0175">Coiled coil</keyword>
<reference evidence="3 4" key="1">
    <citation type="submission" date="2024-02" db="EMBL/GenBank/DDBJ databases">
        <authorList>
            <person name="Chen Y."/>
            <person name="Shah S."/>
            <person name="Dougan E. K."/>
            <person name="Thang M."/>
            <person name="Chan C."/>
        </authorList>
    </citation>
    <scope>NUCLEOTIDE SEQUENCE [LARGE SCALE GENOMIC DNA]</scope>
</reference>
<protein>
    <submittedName>
        <fullName evidence="3">N-acetylated-alpha-linked acidic dipeptidase 2</fullName>
    </submittedName>
</protein>
<dbReference type="EMBL" id="CAXAMM010019291">
    <property type="protein sequence ID" value="CAK9045350.1"/>
    <property type="molecule type" value="Genomic_DNA"/>
</dbReference>
<gene>
    <name evidence="3" type="ORF">SCF082_LOCUS25628</name>
</gene>
<evidence type="ECO:0000313" key="4">
    <source>
        <dbReference type="Proteomes" id="UP001642464"/>
    </source>
</evidence>